<dbReference type="Gene3D" id="1.25.40.1030">
    <property type="match status" value="1"/>
</dbReference>
<evidence type="ECO:0000256" key="4">
    <source>
        <dbReference type="SAM" id="MobiDB-lite"/>
    </source>
</evidence>
<feature type="non-terminal residue" evidence="5">
    <location>
        <position position="1"/>
    </location>
</feature>
<dbReference type="Proteomes" id="UP000593575">
    <property type="component" value="Unassembled WGS sequence"/>
</dbReference>
<keyword evidence="3" id="KW-0677">Repeat</keyword>
<evidence type="ECO:0000313" key="6">
    <source>
        <dbReference type="Proteomes" id="UP000593575"/>
    </source>
</evidence>
<sequence length="368" mass="39680">MADALVIAHVGDPSLWASTCDQYLKMSCSPYLKVVSAMVNNDLMSLVNTRPLKFWKETLALLCTFAQREEWTVLCDTLASKLMASEIWSRCLTTELDGKSYVDLLQDLMEKTIVLALATGQKRFSASLCKLVEKYAEILASQGLLTTAMEYLKLLGSDDLSPELVILKDRIALSTEPAVKEGKSAVFENSHPTGVPGFEPSQHDPAAPQIQPSVPGSAYDENYQRSFSQYGGYAPPPSYLPQAPPANMFVPTQAPHISQTNFAPPPETTQPTVRPFVPSNPPVLRNADQYQQPTSLGSQLYPVAADPTYPAPPGAGSFAPVPSQMGAASGPRMPQVVAPAPAPRGFMPVTNTSVQRPGMGPMQPPSTT</sequence>
<dbReference type="EMBL" id="JABFAE010000004">
    <property type="protein sequence ID" value="MBA0826712.1"/>
    <property type="molecule type" value="Genomic_DNA"/>
</dbReference>
<dbReference type="PANTHER" id="PTHR13923:SF11">
    <property type="entry name" value="SECRETORY 31, ISOFORM D"/>
    <property type="match status" value="1"/>
</dbReference>
<reference evidence="5 6" key="1">
    <citation type="journal article" date="2019" name="Genome Biol. Evol.">
        <title>Insights into the evolution of the New World diploid cottons (Gossypium, subgenus Houzingenia) based on genome sequencing.</title>
        <authorList>
            <person name="Grover C.E."/>
            <person name="Arick M.A. 2nd"/>
            <person name="Thrash A."/>
            <person name="Conover J.L."/>
            <person name="Sanders W.S."/>
            <person name="Peterson D.G."/>
            <person name="Frelichowski J.E."/>
            <person name="Scheffler J.A."/>
            <person name="Scheffler B.E."/>
            <person name="Wendel J.F."/>
        </authorList>
    </citation>
    <scope>NUCLEOTIDE SEQUENCE [LARGE SCALE GENOMIC DNA]</scope>
    <source>
        <strain evidence="5">6</strain>
        <tissue evidence="5">Leaf</tissue>
    </source>
</reference>
<gene>
    <name evidence="5" type="ORF">Goarm_011537</name>
</gene>
<keyword evidence="1" id="KW-0813">Transport</keyword>
<evidence type="ECO:0000256" key="1">
    <source>
        <dbReference type="ARBA" id="ARBA00022448"/>
    </source>
</evidence>
<evidence type="ECO:0000256" key="3">
    <source>
        <dbReference type="ARBA" id="ARBA00022737"/>
    </source>
</evidence>
<dbReference type="GO" id="GO:0030127">
    <property type="term" value="C:COPII vesicle coat"/>
    <property type="evidence" value="ECO:0007669"/>
    <property type="project" value="TreeGrafter"/>
</dbReference>
<dbReference type="GO" id="GO:0005198">
    <property type="term" value="F:structural molecule activity"/>
    <property type="evidence" value="ECO:0007669"/>
    <property type="project" value="TreeGrafter"/>
</dbReference>
<dbReference type="GO" id="GO:0070971">
    <property type="term" value="C:endoplasmic reticulum exit site"/>
    <property type="evidence" value="ECO:0007669"/>
    <property type="project" value="TreeGrafter"/>
</dbReference>
<evidence type="ECO:0000256" key="2">
    <source>
        <dbReference type="ARBA" id="ARBA00022574"/>
    </source>
</evidence>
<accession>A0A7J9IX38</accession>
<evidence type="ECO:0008006" key="7">
    <source>
        <dbReference type="Google" id="ProtNLM"/>
    </source>
</evidence>
<dbReference type="InterPro" id="IPR040251">
    <property type="entry name" value="SEC31-like"/>
</dbReference>
<evidence type="ECO:0000313" key="5">
    <source>
        <dbReference type="EMBL" id="MBA0826712.1"/>
    </source>
</evidence>
<protein>
    <recommendedName>
        <fullName evidence="7">Ancestral coatomer element 1 Sec16/Sec31 domain-containing protein</fullName>
    </recommendedName>
</protein>
<feature type="region of interest" description="Disordered" evidence="4">
    <location>
        <begin position="314"/>
        <end position="368"/>
    </location>
</feature>
<keyword evidence="2" id="KW-0853">WD repeat</keyword>
<proteinExistence type="predicted"/>
<comment type="caution">
    <text evidence="5">The sequence shown here is derived from an EMBL/GenBank/DDBJ whole genome shotgun (WGS) entry which is preliminary data.</text>
</comment>
<dbReference type="AlphaFoldDB" id="A0A7J9IX38"/>
<name>A0A7J9IX38_9ROSI</name>
<dbReference type="PANTHER" id="PTHR13923">
    <property type="entry name" value="SEC31-RELATED PROTEIN"/>
    <property type="match status" value="1"/>
</dbReference>
<dbReference type="GO" id="GO:0007029">
    <property type="term" value="P:endoplasmic reticulum organization"/>
    <property type="evidence" value="ECO:0007669"/>
    <property type="project" value="TreeGrafter"/>
</dbReference>
<dbReference type="GO" id="GO:0090110">
    <property type="term" value="P:COPII-coated vesicle cargo loading"/>
    <property type="evidence" value="ECO:0007669"/>
    <property type="project" value="TreeGrafter"/>
</dbReference>
<organism evidence="5 6">
    <name type="scientific">Gossypium armourianum</name>
    <dbReference type="NCBI Taxonomy" id="34283"/>
    <lineage>
        <taxon>Eukaryota</taxon>
        <taxon>Viridiplantae</taxon>
        <taxon>Streptophyta</taxon>
        <taxon>Embryophyta</taxon>
        <taxon>Tracheophyta</taxon>
        <taxon>Spermatophyta</taxon>
        <taxon>Magnoliopsida</taxon>
        <taxon>eudicotyledons</taxon>
        <taxon>Gunneridae</taxon>
        <taxon>Pentapetalae</taxon>
        <taxon>rosids</taxon>
        <taxon>malvids</taxon>
        <taxon>Malvales</taxon>
        <taxon>Malvaceae</taxon>
        <taxon>Malvoideae</taxon>
        <taxon>Gossypium</taxon>
    </lineage>
</organism>
<keyword evidence="6" id="KW-1185">Reference proteome</keyword>